<dbReference type="InterPro" id="IPR002641">
    <property type="entry name" value="PNPLA_dom"/>
</dbReference>
<dbReference type="eggNOG" id="KOG4231">
    <property type="taxonomic scope" value="Eukaryota"/>
</dbReference>
<evidence type="ECO:0000313" key="13">
    <source>
        <dbReference type="Proteomes" id="UP000007115"/>
    </source>
</evidence>
<evidence type="ECO:0000256" key="9">
    <source>
        <dbReference type="SAM" id="MobiDB-lite"/>
    </source>
</evidence>
<dbReference type="VEuPathDB" id="FungiDB:TRIVIDRAFT_285"/>
<dbReference type="PANTHER" id="PTHR24185">
    <property type="entry name" value="CALCIUM-INDEPENDENT PHOSPHOLIPASE A2-GAMMA"/>
    <property type="match status" value="1"/>
</dbReference>
<dbReference type="InterPro" id="IPR017907">
    <property type="entry name" value="Znf_RING_CS"/>
</dbReference>
<feature type="region of interest" description="Disordered" evidence="9">
    <location>
        <begin position="880"/>
        <end position="900"/>
    </location>
</feature>
<dbReference type="OrthoDB" id="194358at2759"/>
<dbReference type="InterPro" id="IPR016035">
    <property type="entry name" value="Acyl_Trfase/lysoPLipase"/>
</dbReference>
<dbReference type="InterPro" id="IPR027417">
    <property type="entry name" value="P-loop_NTPase"/>
</dbReference>
<dbReference type="GO" id="GO:0016042">
    <property type="term" value="P:lipid catabolic process"/>
    <property type="evidence" value="ECO:0007669"/>
    <property type="project" value="UniProtKB-UniRule"/>
</dbReference>
<organism evidence="12 13">
    <name type="scientific">Hypocrea virens (strain Gv29-8 / FGSC 10586)</name>
    <name type="common">Gliocladium virens</name>
    <name type="synonym">Trichoderma virens</name>
    <dbReference type="NCBI Taxonomy" id="413071"/>
    <lineage>
        <taxon>Eukaryota</taxon>
        <taxon>Fungi</taxon>
        <taxon>Dikarya</taxon>
        <taxon>Ascomycota</taxon>
        <taxon>Pezizomycotina</taxon>
        <taxon>Sordariomycetes</taxon>
        <taxon>Hypocreomycetidae</taxon>
        <taxon>Hypocreales</taxon>
        <taxon>Hypocreaceae</taxon>
        <taxon>Trichoderma</taxon>
    </lineage>
</organism>
<dbReference type="AlphaFoldDB" id="G9N0P8"/>
<feature type="non-terminal residue" evidence="12">
    <location>
        <position position="1142"/>
    </location>
</feature>
<evidence type="ECO:0000256" key="6">
    <source>
        <dbReference type="ARBA" id="ARBA00023098"/>
    </source>
</evidence>
<dbReference type="Gene3D" id="3.40.1090.10">
    <property type="entry name" value="Cytosolic phospholipase A2 catalytic domain"/>
    <property type="match status" value="1"/>
</dbReference>
<feature type="active site" description="Nucleophile" evidence="8">
    <location>
        <position position="686"/>
    </location>
</feature>
<gene>
    <name evidence="12" type="ORF">TRIVIDRAFT_285</name>
</gene>
<dbReference type="HOGENOM" id="CLU_003059_2_1_1"/>
<feature type="non-terminal residue" evidence="12">
    <location>
        <position position="1"/>
    </location>
</feature>
<evidence type="ECO:0008006" key="14">
    <source>
        <dbReference type="Google" id="ProtNLM"/>
    </source>
</evidence>
<evidence type="ECO:0000256" key="7">
    <source>
        <dbReference type="PROSITE-ProRule" id="PRU00175"/>
    </source>
</evidence>
<keyword evidence="2 7" id="KW-0863">Zinc-finger</keyword>
<comment type="caution">
    <text evidence="8">Lacks conserved residue(s) required for the propagation of feature annotation.</text>
</comment>
<dbReference type="SUPFAM" id="SSF52151">
    <property type="entry name" value="FabD/lysophospholipase-like"/>
    <property type="match status" value="1"/>
</dbReference>
<protein>
    <recommendedName>
        <fullName evidence="14">PNPLA domain-containing protein</fullName>
    </recommendedName>
</protein>
<dbReference type="GO" id="GO:0047499">
    <property type="term" value="F:calcium-independent phospholipase A2 activity"/>
    <property type="evidence" value="ECO:0007669"/>
    <property type="project" value="TreeGrafter"/>
</dbReference>
<keyword evidence="5 8" id="KW-0442">Lipid degradation</keyword>
<feature type="domain" description="PNPLA" evidence="11">
    <location>
        <begin position="646"/>
        <end position="854"/>
    </location>
</feature>
<dbReference type="RefSeq" id="XP_013953895.1">
    <property type="nucleotide sequence ID" value="XM_014098420.1"/>
</dbReference>
<dbReference type="GeneID" id="25792658"/>
<dbReference type="SUPFAM" id="SSF52540">
    <property type="entry name" value="P-loop containing nucleoside triphosphate hydrolases"/>
    <property type="match status" value="1"/>
</dbReference>
<feature type="short sequence motif" description="DGA/G" evidence="8">
    <location>
        <begin position="841"/>
        <end position="843"/>
    </location>
</feature>
<evidence type="ECO:0000256" key="5">
    <source>
        <dbReference type="ARBA" id="ARBA00022963"/>
    </source>
</evidence>
<feature type="active site" description="Proton acceptor" evidence="8">
    <location>
        <position position="841"/>
    </location>
</feature>
<dbReference type="EMBL" id="ABDF02000082">
    <property type="protein sequence ID" value="EHK19930.1"/>
    <property type="molecule type" value="Genomic_DNA"/>
</dbReference>
<evidence type="ECO:0000259" key="10">
    <source>
        <dbReference type="PROSITE" id="PS50089"/>
    </source>
</evidence>
<feature type="domain" description="RING-type" evidence="10">
    <location>
        <begin position="579"/>
        <end position="622"/>
    </location>
</feature>
<evidence type="ECO:0000256" key="8">
    <source>
        <dbReference type="PROSITE-ProRule" id="PRU01161"/>
    </source>
</evidence>
<dbReference type="PROSITE" id="PS50089">
    <property type="entry name" value="ZF_RING_2"/>
    <property type="match status" value="1"/>
</dbReference>
<keyword evidence="6 8" id="KW-0443">Lipid metabolism</keyword>
<evidence type="ECO:0000256" key="4">
    <source>
        <dbReference type="ARBA" id="ARBA00022833"/>
    </source>
</evidence>
<dbReference type="InterPro" id="IPR001841">
    <property type="entry name" value="Znf_RING"/>
</dbReference>
<proteinExistence type="predicted"/>
<dbReference type="PROSITE" id="PS51635">
    <property type="entry name" value="PNPLA"/>
    <property type="match status" value="1"/>
</dbReference>
<dbReference type="Pfam" id="PF01734">
    <property type="entry name" value="Patatin"/>
    <property type="match status" value="1"/>
</dbReference>
<feature type="short sequence motif" description="GXSXG" evidence="8">
    <location>
        <begin position="684"/>
        <end position="688"/>
    </location>
</feature>
<dbReference type="InParanoid" id="G9N0P8"/>
<evidence type="ECO:0000256" key="1">
    <source>
        <dbReference type="ARBA" id="ARBA00022723"/>
    </source>
</evidence>
<keyword evidence="1" id="KW-0479">Metal-binding</keyword>
<keyword evidence="13" id="KW-1185">Reference proteome</keyword>
<reference evidence="12 13" key="1">
    <citation type="journal article" date="2011" name="Genome Biol.">
        <title>Comparative genome sequence analysis underscores mycoparasitism as the ancestral life style of Trichoderma.</title>
        <authorList>
            <person name="Kubicek C.P."/>
            <person name="Herrera-Estrella A."/>
            <person name="Seidl-Seiboth V."/>
            <person name="Martinez D.A."/>
            <person name="Druzhinina I.S."/>
            <person name="Thon M."/>
            <person name="Zeilinger S."/>
            <person name="Casas-Flores S."/>
            <person name="Horwitz B.A."/>
            <person name="Mukherjee P.K."/>
            <person name="Mukherjee M."/>
            <person name="Kredics L."/>
            <person name="Alcaraz L.D."/>
            <person name="Aerts A."/>
            <person name="Antal Z."/>
            <person name="Atanasova L."/>
            <person name="Cervantes-Badillo M.G."/>
            <person name="Challacombe J."/>
            <person name="Chertkov O."/>
            <person name="McCluskey K."/>
            <person name="Coulpier F."/>
            <person name="Deshpande N."/>
            <person name="von Doehren H."/>
            <person name="Ebbole D.J."/>
            <person name="Esquivel-Naranjo E.U."/>
            <person name="Fekete E."/>
            <person name="Flipphi M."/>
            <person name="Glaser F."/>
            <person name="Gomez-Rodriguez E.Y."/>
            <person name="Gruber S."/>
            <person name="Han C."/>
            <person name="Henrissat B."/>
            <person name="Hermosa R."/>
            <person name="Hernandez-Onate M."/>
            <person name="Karaffa L."/>
            <person name="Kosti I."/>
            <person name="Le Crom S."/>
            <person name="Lindquist E."/>
            <person name="Lucas S."/>
            <person name="Luebeck M."/>
            <person name="Luebeck P.S."/>
            <person name="Margeot A."/>
            <person name="Metz B."/>
            <person name="Misra M."/>
            <person name="Nevalainen H."/>
            <person name="Omann M."/>
            <person name="Packer N."/>
            <person name="Perrone G."/>
            <person name="Uresti-Rivera E.E."/>
            <person name="Salamov A."/>
            <person name="Schmoll M."/>
            <person name="Seiboth B."/>
            <person name="Shapiro H."/>
            <person name="Sukno S."/>
            <person name="Tamayo-Ramos J.A."/>
            <person name="Tisch D."/>
            <person name="Wiest A."/>
            <person name="Wilkinson H.H."/>
            <person name="Zhang M."/>
            <person name="Coutinho P.M."/>
            <person name="Kenerley C.M."/>
            <person name="Monte E."/>
            <person name="Baker S.E."/>
            <person name="Grigoriev I.V."/>
        </authorList>
    </citation>
    <scope>NUCLEOTIDE SEQUENCE [LARGE SCALE GENOMIC DNA]</scope>
    <source>
        <strain evidence="13">Gv29-8 / FGSC 10586</strain>
    </source>
</reference>
<keyword evidence="3 8" id="KW-0378">Hydrolase</keyword>
<feature type="compositionally biased region" description="Polar residues" evidence="9">
    <location>
        <begin position="884"/>
        <end position="899"/>
    </location>
</feature>
<dbReference type="PROSITE" id="PS00518">
    <property type="entry name" value="ZF_RING_1"/>
    <property type="match status" value="1"/>
</dbReference>
<evidence type="ECO:0000313" key="12">
    <source>
        <dbReference type="EMBL" id="EHK19930.1"/>
    </source>
</evidence>
<dbReference type="CDD" id="cd07199">
    <property type="entry name" value="Pat17_PNPLA8_PNPLA9_like"/>
    <property type="match status" value="1"/>
</dbReference>
<evidence type="ECO:0000256" key="2">
    <source>
        <dbReference type="ARBA" id="ARBA00022771"/>
    </source>
</evidence>
<dbReference type="STRING" id="413071.G9N0P8"/>
<name>G9N0P8_HYPVG</name>
<accession>G9N0P8</accession>
<evidence type="ECO:0000259" key="11">
    <source>
        <dbReference type="PROSITE" id="PS51635"/>
    </source>
</evidence>
<sequence length="1142" mass="129886">NGRPHEKVDDEVAQRLNQIFEQPSPNDQQIQHNYDTNTTWFGVEKRNSESVFHSSRRLLDILHESQVGVFKERFPHLVSFIGHTGAGKSTVIKMLMDRAQAQAKLPKDHINLKPVPGLVDDNLPTTGDVHLYADPATYYDQSPILFADSEGMTGGENTPRGIEFCSTDDSESAKKARNLVKDRIIKRLSWGNEPKKNSREFAVKSLFPRILYTFSDVIVFVLREARIFEDVLHLLVEWAAVSISKSVNQPSRPHVIIVLNAAEMTTDDRQWEPEFATDKLLEDYKDSVNNVPYLQNICSSLKLSRSIKTTKDLLNYYYLSVTVLKIPRKGHYMQIDAQLIKLYDNISSKCAESHDIKKRTRMLLNAERLPRYVNAAYDHFTQDLDEPFDFVTEARRDLSPPQDFGGHVLNFILFMYDQWETTGIPMSGLFYRLAEPIASCVMLAATRDKTQGTFSSLLQDTYKAPLSDAVSEFCDKWLRCSFKKDGNSCVNTKLSHEKGHQTRKGVIFARGGYQSSFNYLESFDQWIADIQKVIESLEAKVNSAEKDECSFIPRMHRSVMETFYYKVPSASRFRSHLTCVCCIGKIPENILPCGHIICKACVKCFGDCKGQGLVNLYRCPLHPTTSNWHSPIQIEYKPEEAGVRVLCLDGYIVTLFLALVILREIEMELGDHLPIQSFFDLIVGTSAGGILALGLGVKNWPVSECTSQFKGLCKQAFTKRAPRLFNTFTAITGKGLYRSKAIESALRSAFGNNSLLYGRALHTRSTSIRVAVTTTLAREDRAAVLSNYNTECRSEKLPYVFIRPQDPTQELKVWEAARATSAAPPYFKPFIQGETMRAYTDGAIHHHCPVFIADQERRLLWEDVKDWPPDIVLSIGSGFRTAEDSSSPPETMEISTSDGFFNRRPRPRRAVAGLGYLWRTANKIIEKQLDCEEIWRSYSSQNKSAGDKMRYGDENRNIRLNVHFANELPALDDVKAMDGMEHLAKLMVQETRREIQKVAEKLIASCFYFETVGPAFRNTETGRFQCKGRIHCRFHDVRDIQGLGKILLRYCSQRFVPSFLIKENYGSRLQKYYKESFSITTIENMASRGIFTPLREISIEAIDLSSQTNICLCLHSDNSHVYGVSQELFTTPLEISGFPRNL</sequence>
<dbReference type="PANTHER" id="PTHR24185:SF1">
    <property type="entry name" value="CALCIUM-INDEPENDENT PHOSPHOLIPASE A2-GAMMA"/>
    <property type="match status" value="1"/>
</dbReference>
<dbReference type="GO" id="GO:0016020">
    <property type="term" value="C:membrane"/>
    <property type="evidence" value="ECO:0007669"/>
    <property type="project" value="TreeGrafter"/>
</dbReference>
<dbReference type="Proteomes" id="UP000007115">
    <property type="component" value="Unassembled WGS sequence"/>
</dbReference>
<comment type="caution">
    <text evidence="12">The sequence shown here is derived from an EMBL/GenBank/DDBJ whole genome shotgun (WGS) entry which is preliminary data.</text>
</comment>
<evidence type="ECO:0000256" key="3">
    <source>
        <dbReference type="ARBA" id="ARBA00022801"/>
    </source>
</evidence>
<dbReference type="OMA" id="DGLPHEK"/>
<dbReference type="GO" id="GO:0019369">
    <property type="term" value="P:arachidonate metabolic process"/>
    <property type="evidence" value="ECO:0007669"/>
    <property type="project" value="TreeGrafter"/>
</dbReference>
<keyword evidence="4" id="KW-0862">Zinc</keyword>
<dbReference type="GO" id="GO:0008270">
    <property type="term" value="F:zinc ion binding"/>
    <property type="evidence" value="ECO:0007669"/>
    <property type="project" value="UniProtKB-KW"/>
</dbReference>
<dbReference type="Gene3D" id="3.40.50.300">
    <property type="entry name" value="P-loop containing nucleotide triphosphate hydrolases"/>
    <property type="match status" value="1"/>
</dbReference>
<dbReference type="GO" id="GO:0046486">
    <property type="term" value="P:glycerolipid metabolic process"/>
    <property type="evidence" value="ECO:0007669"/>
    <property type="project" value="UniProtKB-ARBA"/>
</dbReference>